<gene>
    <name evidence="4" type="ORF">BJG266_LOCUS23707</name>
    <name evidence="5" type="ORF">QVE165_LOCUS43209</name>
</gene>
<accession>A0A814SEN6</accession>
<evidence type="ECO:0000256" key="2">
    <source>
        <dbReference type="ARBA" id="ARBA00022803"/>
    </source>
</evidence>
<dbReference type="EMBL" id="CAJNOI010000161">
    <property type="protein sequence ID" value="CAF1143972.1"/>
    <property type="molecule type" value="Genomic_DNA"/>
</dbReference>
<dbReference type="Pfam" id="PF13374">
    <property type="entry name" value="TPR_10"/>
    <property type="match status" value="1"/>
</dbReference>
<reference evidence="4" key="1">
    <citation type="submission" date="2021-02" db="EMBL/GenBank/DDBJ databases">
        <authorList>
            <person name="Nowell W R."/>
        </authorList>
    </citation>
    <scope>NUCLEOTIDE SEQUENCE</scope>
</reference>
<protein>
    <submittedName>
        <fullName evidence="4">Uncharacterized protein</fullName>
    </submittedName>
</protein>
<evidence type="ECO:0000256" key="1">
    <source>
        <dbReference type="ARBA" id="ARBA00022737"/>
    </source>
</evidence>
<sequence>MGATHGKDRPFKFLDSHSLSSKCSNNQSTNDDETADRAFIVVWCDATIGASSNDDVNTLIQLARIVNRKRQLIHTFSEINACKDFITHANNICLIVSGQMGTDLIPLVHNLKQIHSIYIFCFNKAKYDPLVKQYEKVRGSYTEISEICDYLKKYFISQSTTSDYEQLQLDVLKSNLTLPTVDQQEVVFLYPILSKMILCNMNLIKKDDMINYCRTEYTSDYQKQLIDEFEKTYSQHDPIWWFTRDNFFQKIINRALQIHDYFTLCMMSPFIQDLIKQLAQLHGQQINPSMKNFDLHSCQSISTEDFEKIKFNQGGYMCINQFLFANSEQAIPMLFLQHQTTSSINTKNLDILFRISISETNQANVSYANIGVKCQFVHEKEYLLSMSSIFRIEKVEPLVEIPSAWFVHLILVDKNDAEITKLTKSINIDQLVEKNNLSELGSTVTNKLYQFKSTRKLFEQVLNFKTKQVRSSLLHYNMGVIYDCLSEYEKAVNSYKYAIDLTRQNLVNGFQKDDLCLVPLYSNMGLSYQRLNRFTHAFDHAFRALNILSKDQDSSFFKKELFASTYFNLGLIHDLEKKSSEAKTYYDQALKSRCEYLSKDHPDVISLQNTLQSLASQ</sequence>
<dbReference type="Gene3D" id="1.25.40.10">
    <property type="entry name" value="Tetratricopeptide repeat domain"/>
    <property type="match status" value="2"/>
</dbReference>
<evidence type="ECO:0000256" key="3">
    <source>
        <dbReference type="PROSITE-ProRule" id="PRU00339"/>
    </source>
</evidence>
<dbReference type="OrthoDB" id="9978774at2759"/>
<proteinExistence type="predicted"/>
<evidence type="ECO:0000313" key="7">
    <source>
        <dbReference type="Proteomes" id="UP000663877"/>
    </source>
</evidence>
<dbReference type="Proteomes" id="UP000663877">
    <property type="component" value="Unassembled WGS sequence"/>
</dbReference>
<organism evidence="4 7">
    <name type="scientific">Adineta steineri</name>
    <dbReference type="NCBI Taxonomy" id="433720"/>
    <lineage>
        <taxon>Eukaryota</taxon>
        <taxon>Metazoa</taxon>
        <taxon>Spiralia</taxon>
        <taxon>Gnathifera</taxon>
        <taxon>Rotifera</taxon>
        <taxon>Eurotatoria</taxon>
        <taxon>Bdelloidea</taxon>
        <taxon>Adinetida</taxon>
        <taxon>Adinetidae</taxon>
        <taxon>Adineta</taxon>
    </lineage>
</organism>
<dbReference type="AlphaFoldDB" id="A0A814SEN6"/>
<name>A0A814SEN6_9BILA</name>
<dbReference type="EMBL" id="CAJNOM010000550">
    <property type="protein sequence ID" value="CAF1496400.1"/>
    <property type="molecule type" value="Genomic_DNA"/>
</dbReference>
<evidence type="ECO:0000313" key="5">
    <source>
        <dbReference type="EMBL" id="CAF1496400.1"/>
    </source>
</evidence>
<dbReference type="SMART" id="SM00028">
    <property type="entry name" value="TPR"/>
    <property type="match status" value="3"/>
</dbReference>
<keyword evidence="2 3" id="KW-0802">TPR repeat</keyword>
<feature type="repeat" description="TPR" evidence="3">
    <location>
        <begin position="472"/>
        <end position="505"/>
    </location>
</feature>
<comment type="caution">
    <text evidence="4">The sequence shown here is derived from an EMBL/GenBank/DDBJ whole genome shotgun (WGS) entry which is preliminary data.</text>
</comment>
<dbReference type="InterPro" id="IPR019734">
    <property type="entry name" value="TPR_rpt"/>
</dbReference>
<keyword evidence="1" id="KW-0677">Repeat</keyword>
<keyword evidence="6" id="KW-1185">Reference proteome</keyword>
<dbReference type="SUPFAM" id="SSF48452">
    <property type="entry name" value="TPR-like"/>
    <property type="match status" value="1"/>
</dbReference>
<dbReference type="InterPro" id="IPR011990">
    <property type="entry name" value="TPR-like_helical_dom_sf"/>
</dbReference>
<dbReference type="SUPFAM" id="SSF56399">
    <property type="entry name" value="ADP-ribosylation"/>
    <property type="match status" value="1"/>
</dbReference>
<dbReference type="Proteomes" id="UP000663832">
    <property type="component" value="Unassembled WGS sequence"/>
</dbReference>
<dbReference type="PROSITE" id="PS50005">
    <property type="entry name" value="TPR"/>
    <property type="match status" value="1"/>
</dbReference>
<dbReference type="PANTHER" id="PTHR45641">
    <property type="entry name" value="TETRATRICOPEPTIDE REPEAT PROTEIN (AFU_ORTHOLOGUE AFUA_6G03870)"/>
    <property type="match status" value="1"/>
</dbReference>
<dbReference type="PANTHER" id="PTHR45641:SF1">
    <property type="entry name" value="AAA+ ATPASE DOMAIN-CONTAINING PROTEIN"/>
    <property type="match status" value="1"/>
</dbReference>
<evidence type="ECO:0000313" key="4">
    <source>
        <dbReference type="EMBL" id="CAF1143972.1"/>
    </source>
</evidence>
<evidence type="ECO:0000313" key="6">
    <source>
        <dbReference type="Proteomes" id="UP000663832"/>
    </source>
</evidence>